<dbReference type="EMBL" id="KL647400">
    <property type="protein sequence ID" value="KEY75185.1"/>
    <property type="molecule type" value="Genomic_DNA"/>
</dbReference>
<dbReference type="HOGENOM" id="CLU_1138632_0_0_1"/>
<organism evidence="2 3">
    <name type="scientific">Stachybotrys chartarum (strain CBS 109288 / IBT 7711)</name>
    <name type="common">Toxic black mold</name>
    <name type="synonym">Stilbospora chartarum</name>
    <dbReference type="NCBI Taxonomy" id="1280523"/>
    <lineage>
        <taxon>Eukaryota</taxon>
        <taxon>Fungi</taxon>
        <taxon>Dikarya</taxon>
        <taxon>Ascomycota</taxon>
        <taxon>Pezizomycotina</taxon>
        <taxon>Sordariomycetes</taxon>
        <taxon>Hypocreomycetidae</taxon>
        <taxon>Hypocreales</taxon>
        <taxon>Stachybotryaceae</taxon>
        <taxon>Stachybotrys</taxon>
    </lineage>
</organism>
<sequence>MREFDAALHKFYIDSLERPDDDVSKYPECPILPFHVDPGLIRPHPLLIAAGWIRDIVYIVGRNQMRHPDMALFQDNIMRSADIVNDLRYDDLYVTPARHEALAQVTQAAEQWYNVAAPFERYGGSMDEMRDKSLGLARAVKNLRDTLPWPPPDWQPKYSLMPEEIHPSNLENGRLALLQGPGMLLPRSAPVPALRVPDDMEWTHGGEVQSPGMLPYDSDDSLASETDVKKEEQEEQQGASQRRDV</sequence>
<protein>
    <submittedName>
        <fullName evidence="2">Uncharacterized protein</fullName>
    </submittedName>
</protein>
<accession>A0A084BCA6</accession>
<dbReference type="OrthoDB" id="10286376at2759"/>
<dbReference type="Proteomes" id="UP000028045">
    <property type="component" value="Unassembled WGS sequence"/>
</dbReference>
<reference evidence="2 3" key="1">
    <citation type="journal article" date="2014" name="BMC Genomics">
        <title>Comparative genome sequencing reveals chemotype-specific gene clusters in the toxigenic black mold Stachybotrys.</title>
        <authorList>
            <person name="Semeiks J."/>
            <person name="Borek D."/>
            <person name="Otwinowski Z."/>
            <person name="Grishin N.V."/>
        </authorList>
    </citation>
    <scope>NUCLEOTIDE SEQUENCE [LARGE SCALE GENOMIC DNA]</scope>
    <source>
        <strain evidence="3">CBS 109288 / IBT 7711</strain>
    </source>
</reference>
<evidence type="ECO:0000313" key="3">
    <source>
        <dbReference type="Proteomes" id="UP000028045"/>
    </source>
</evidence>
<feature type="region of interest" description="Disordered" evidence="1">
    <location>
        <begin position="197"/>
        <end position="245"/>
    </location>
</feature>
<feature type="compositionally biased region" description="Polar residues" evidence="1">
    <location>
        <begin position="236"/>
        <end position="245"/>
    </location>
</feature>
<evidence type="ECO:0000256" key="1">
    <source>
        <dbReference type="SAM" id="MobiDB-lite"/>
    </source>
</evidence>
<gene>
    <name evidence="2" type="ORF">S7711_01627</name>
</gene>
<keyword evidence="3" id="KW-1185">Reference proteome</keyword>
<evidence type="ECO:0000313" key="2">
    <source>
        <dbReference type="EMBL" id="KEY75185.1"/>
    </source>
</evidence>
<name>A0A084BCA6_STACB</name>
<dbReference type="AlphaFoldDB" id="A0A084BCA6"/>
<proteinExistence type="predicted"/>